<dbReference type="OrthoDB" id="7021155at2"/>
<proteinExistence type="predicted"/>
<dbReference type="eggNOG" id="COG0535">
    <property type="taxonomic scope" value="Bacteria"/>
</dbReference>
<dbReference type="InterPro" id="IPR058240">
    <property type="entry name" value="rSAM_sf"/>
</dbReference>
<dbReference type="KEGG" id="cbv:U729_1548"/>
<keyword evidence="2" id="KW-0479">Metal-binding</keyword>
<evidence type="ECO:0000259" key="5">
    <source>
        <dbReference type="PROSITE" id="PS51918"/>
    </source>
</evidence>
<keyword evidence="4" id="KW-0411">Iron-sulfur</keyword>
<dbReference type="RefSeq" id="WP_052139497.1">
    <property type="nucleotide sequence ID" value="NZ_CP006905.1"/>
</dbReference>
<feature type="domain" description="Radical SAM core" evidence="5">
    <location>
        <begin position="13"/>
        <end position="230"/>
    </location>
</feature>
<keyword evidence="3" id="KW-0408">Iron</keyword>
<dbReference type="PANTHER" id="PTHR11228:SF27">
    <property type="entry name" value="GLYCYL-RADICAL ENZYME ACTIVATING ENZYME MJ1227-RELATED"/>
    <property type="match status" value="1"/>
</dbReference>
<dbReference type="Gene3D" id="3.20.20.70">
    <property type="entry name" value="Aldolase class I"/>
    <property type="match status" value="1"/>
</dbReference>
<dbReference type="GO" id="GO:0003824">
    <property type="term" value="F:catalytic activity"/>
    <property type="evidence" value="ECO:0007669"/>
    <property type="project" value="InterPro"/>
</dbReference>
<dbReference type="HOGENOM" id="CLU_009273_4_2_9"/>
<dbReference type="Pfam" id="PF04055">
    <property type="entry name" value="Radical_SAM"/>
    <property type="match status" value="1"/>
</dbReference>
<dbReference type="Proteomes" id="UP000030635">
    <property type="component" value="Chromosome"/>
</dbReference>
<dbReference type="AlphaFoldDB" id="A0A0A7G1R2"/>
<keyword evidence="1" id="KW-0949">S-adenosyl-L-methionine</keyword>
<dbReference type="GO" id="GO:0046872">
    <property type="term" value="F:metal ion binding"/>
    <property type="evidence" value="ECO:0007669"/>
    <property type="project" value="UniProtKB-KW"/>
</dbReference>
<evidence type="ECO:0000313" key="6">
    <source>
        <dbReference type="EMBL" id="AIY84955.1"/>
    </source>
</evidence>
<accession>A0A0A7G1R2</accession>
<organism evidence="6 7">
    <name type="scientific">Clostridium baratii str. Sullivan</name>
    <dbReference type="NCBI Taxonomy" id="1415775"/>
    <lineage>
        <taxon>Bacteria</taxon>
        <taxon>Bacillati</taxon>
        <taxon>Bacillota</taxon>
        <taxon>Clostridia</taxon>
        <taxon>Eubacteriales</taxon>
        <taxon>Clostridiaceae</taxon>
        <taxon>Clostridium</taxon>
    </lineage>
</organism>
<keyword evidence="7" id="KW-1185">Reference proteome</keyword>
<dbReference type="SFLD" id="SFLDG01067">
    <property type="entry name" value="SPASM/twitch_domain_containing"/>
    <property type="match status" value="1"/>
</dbReference>
<evidence type="ECO:0000256" key="2">
    <source>
        <dbReference type="ARBA" id="ARBA00022723"/>
    </source>
</evidence>
<dbReference type="GO" id="GO:0051536">
    <property type="term" value="F:iron-sulfur cluster binding"/>
    <property type="evidence" value="ECO:0007669"/>
    <property type="project" value="UniProtKB-KW"/>
</dbReference>
<dbReference type="SFLD" id="SFLDS00029">
    <property type="entry name" value="Radical_SAM"/>
    <property type="match status" value="1"/>
</dbReference>
<dbReference type="PANTHER" id="PTHR11228">
    <property type="entry name" value="RADICAL SAM DOMAIN PROTEIN"/>
    <property type="match status" value="1"/>
</dbReference>
<dbReference type="InterPro" id="IPR050377">
    <property type="entry name" value="Radical_SAM_PqqE_MftC-like"/>
</dbReference>
<protein>
    <submittedName>
        <fullName evidence="6">Radical SAM superfamily protein</fullName>
    </submittedName>
</protein>
<dbReference type="PROSITE" id="PS51918">
    <property type="entry name" value="RADICAL_SAM"/>
    <property type="match status" value="1"/>
</dbReference>
<dbReference type="InterPro" id="IPR013785">
    <property type="entry name" value="Aldolase_TIM"/>
</dbReference>
<gene>
    <name evidence="6" type="ORF">U729_1548</name>
</gene>
<dbReference type="SUPFAM" id="SSF102114">
    <property type="entry name" value="Radical SAM enzymes"/>
    <property type="match status" value="1"/>
</dbReference>
<reference evidence="6 7" key="1">
    <citation type="journal article" date="2015" name="Infect. Genet. Evol.">
        <title>Genomic sequences of six botulinum neurotoxin-producing strains representing three clostridial species illustrate the mobility and diversity of botulinum neurotoxin genes.</title>
        <authorList>
            <person name="Smith T.J."/>
            <person name="Hill K.K."/>
            <person name="Xie G."/>
            <person name="Foley B.T."/>
            <person name="Williamson C.H."/>
            <person name="Foster J.T."/>
            <person name="Johnson S.L."/>
            <person name="Chertkov O."/>
            <person name="Teshima H."/>
            <person name="Gibbons H.S."/>
            <person name="Johnsky L.A."/>
            <person name="Karavis M.A."/>
            <person name="Smith L.A."/>
        </authorList>
    </citation>
    <scope>NUCLEOTIDE SEQUENCE [LARGE SCALE GENOMIC DNA]</scope>
    <source>
        <strain evidence="6">Sullivan</strain>
    </source>
</reference>
<sequence length="340" mass="39292">MKSEEIKDWFISNEKLYFASIELTQNCNFRCRHCYCADKESKNLQLEDYINIIDKLHSTGCLFLNFTGGEIFTHKYFKDIYTYAKNKGFIIDLLTNASLLNNQLIELFKKLPPNNIAITVYGTCKDDYLKFTGNGDNFNKTIKALELLKLNNIPFVLRTVATKTLRNSLLNGEFEKLAARFNTTFKYDPIVFPKTTGDATPLNESMEVNEIIELEMHTELRKLAWKMEIKADKKFNWTCQGGVSSMAIDFQGNAFICGLYRKNPISIINNDINTVLKHLRKIHKEHIKIVGSNECSTCDKRNICKWCPAYSFIYNNNDNEKIKFFCDLAKGRVKAFGMDK</sequence>
<evidence type="ECO:0000256" key="1">
    <source>
        <dbReference type="ARBA" id="ARBA00022691"/>
    </source>
</evidence>
<evidence type="ECO:0000313" key="7">
    <source>
        <dbReference type="Proteomes" id="UP000030635"/>
    </source>
</evidence>
<dbReference type="InterPro" id="IPR007197">
    <property type="entry name" value="rSAM"/>
</dbReference>
<dbReference type="EMBL" id="CP006905">
    <property type="protein sequence ID" value="AIY84955.1"/>
    <property type="molecule type" value="Genomic_DNA"/>
</dbReference>
<dbReference type="CDD" id="cd01335">
    <property type="entry name" value="Radical_SAM"/>
    <property type="match status" value="1"/>
</dbReference>
<evidence type="ECO:0000256" key="3">
    <source>
        <dbReference type="ARBA" id="ARBA00023004"/>
    </source>
</evidence>
<name>A0A0A7G1R2_9CLOT</name>
<evidence type="ECO:0000256" key="4">
    <source>
        <dbReference type="ARBA" id="ARBA00023014"/>
    </source>
</evidence>